<dbReference type="KEGG" id="afy:BW247_09695"/>
<dbReference type="PANTHER" id="PTHR10422:SF35">
    <property type="entry name" value="CYTOCHROME BO(3) UBIQUINOL OXIDASE SUBUNIT 1"/>
    <property type="match status" value="1"/>
</dbReference>
<dbReference type="InterPro" id="IPR023615">
    <property type="entry name" value="Cyt_c_Oxase_su1_BS"/>
</dbReference>
<accession>A0A1P8UHL4</accession>
<evidence type="ECO:0000256" key="9">
    <source>
        <dbReference type="ARBA" id="ARBA00022617"/>
    </source>
</evidence>
<dbReference type="GO" id="GO:0022904">
    <property type="term" value="P:respiratory electron transport chain"/>
    <property type="evidence" value="ECO:0007669"/>
    <property type="project" value="TreeGrafter"/>
</dbReference>
<comment type="cofactor">
    <cofactor evidence="2">
        <name>Cu(2+)</name>
        <dbReference type="ChEBI" id="CHEBI:29036"/>
    </cofactor>
</comment>
<feature type="transmembrane region" description="Helical" evidence="26">
    <location>
        <begin position="310"/>
        <end position="334"/>
    </location>
</feature>
<dbReference type="PROSITE" id="PS00077">
    <property type="entry name" value="COX1_CUB"/>
    <property type="match status" value="1"/>
</dbReference>
<comment type="similarity">
    <text evidence="4 25">Belongs to the heme-copper respiratory oxidase family.</text>
</comment>
<evidence type="ECO:0000256" key="13">
    <source>
        <dbReference type="ARBA" id="ARBA00022982"/>
    </source>
</evidence>
<keyword evidence="14 26" id="KW-1133">Transmembrane helix</keyword>
<dbReference type="GO" id="GO:0009486">
    <property type="term" value="F:cytochrome bo3 ubiquinol oxidase activity"/>
    <property type="evidence" value="ECO:0007669"/>
    <property type="project" value="UniProtKB-EC"/>
</dbReference>
<dbReference type="AlphaFoldDB" id="A0A1P8UHL4"/>
<keyword evidence="7 25" id="KW-0813">Transport</keyword>
<evidence type="ECO:0000256" key="23">
    <source>
        <dbReference type="ARBA" id="ARBA00034513"/>
    </source>
</evidence>
<dbReference type="PROSITE" id="PS50855">
    <property type="entry name" value="COX1"/>
    <property type="match status" value="1"/>
</dbReference>
<dbReference type="GO" id="GO:0016682">
    <property type="term" value="F:oxidoreductase activity, acting on diphenols and related substances as donors, oxygen as acceptor"/>
    <property type="evidence" value="ECO:0007669"/>
    <property type="project" value="InterPro"/>
</dbReference>
<keyword evidence="16" id="KW-0186">Copper</keyword>
<feature type="transmembrane region" description="Helical" evidence="26">
    <location>
        <begin position="59"/>
        <end position="79"/>
    </location>
</feature>
<dbReference type="GO" id="GO:0015990">
    <property type="term" value="P:electron transport coupled proton transport"/>
    <property type="evidence" value="ECO:0007669"/>
    <property type="project" value="TreeGrafter"/>
</dbReference>
<dbReference type="GO" id="GO:0046872">
    <property type="term" value="F:metal ion binding"/>
    <property type="evidence" value="ECO:0007669"/>
    <property type="project" value="UniProtKB-KW"/>
</dbReference>
<dbReference type="Pfam" id="PF00115">
    <property type="entry name" value="COX1"/>
    <property type="match status" value="1"/>
</dbReference>
<evidence type="ECO:0000256" key="6">
    <source>
        <dbReference type="ARBA" id="ARBA00014691"/>
    </source>
</evidence>
<dbReference type="Gene3D" id="1.20.210.10">
    <property type="entry name" value="Cytochrome c oxidase-like, subunit I domain"/>
    <property type="match status" value="1"/>
</dbReference>
<keyword evidence="29" id="KW-1185">Reference proteome</keyword>
<evidence type="ECO:0000256" key="16">
    <source>
        <dbReference type="ARBA" id="ARBA00023008"/>
    </source>
</evidence>
<gene>
    <name evidence="28" type="ORF">BW247_09695</name>
</gene>
<evidence type="ECO:0000256" key="4">
    <source>
        <dbReference type="ARBA" id="ARBA00009578"/>
    </source>
</evidence>
<name>A0A1P8UHL4_9GAMM</name>
<evidence type="ECO:0000313" key="29">
    <source>
        <dbReference type="Proteomes" id="UP000243807"/>
    </source>
</evidence>
<dbReference type="PANTHER" id="PTHR10422">
    <property type="entry name" value="CYTOCHROME C OXIDASE SUBUNIT 1"/>
    <property type="match status" value="1"/>
</dbReference>
<keyword evidence="17 26" id="KW-0472">Membrane</keyword>
<keyword evidence="11 25" id="KW-0812">Transmembrane</keyword>
<dbReference type="SUPFAM" id="SSF81442">
    <property type="entry name" value="Cytochrome c oxidase subunit I-like"/>
    <property type="match status" value="1"/>
</dbReference>
<evidence type="ECO:0000256" key="22">
    <source>
        <dbReference type="ARBA" id="ARBA00034455"/>
    </source>
</evidence>
<dbReference type="STRING" id="1765967.BW247_09695"/>
<evidence type="ECO:0000256" key="15">
    <source>
        <dbReference type="ARBA" id="ARBA00023004"/>
    </source>
</evidence>
<evidence type="ECO:0000256" key="7">
    <source>
        <dbReference type="ARBA" id="ARBA00022448"/>
    </source>
</evidence>
<evidence type="ECO:0000256" key="8">
    <source>
        <dbReference type="ARBA" id="ARBA00022475"/>
    </source>
</evidence>
<dbReference type="CDD" id="cd01662">
    <property type="entry name" value="Ubiquinol_Oxidase_I"/>
    <property type="match status" value="1"/>
</dbReference>
<dbReference type="FunFam" id="1.20.210.10:FF:000002">
    <property type="entry name" value="Cytochrome o ubiquinol oxidase, subunit I"/>
    <property type="match status" value="1"/>
</dbReference>
<dbReference type="RefSeq" id="WP_076836973.1">
    <property type="nucleotide sequence ID" value="NZ_CP019434.1"/>
</dbReference>
<feature type="transmembrane region" description="Helical" evidence="26">
    <location>
        <begin position="99"/>
        <end position="123"/>
    </location>
</feature>
<feature type="transmembrane region" description="Helical" evidence="26">
    <location>
        <begin position="415"/>
        <end position="436"/>
    </location>
</feature>
<dbReference type="Proteomes" id="UP000243807">
    <property type="component" value="Chromosome"/>
</dbReference>
<evidence type="ECO:0000256" key="25">
    <source>
        <dbReference type="RuleBase" id="RU000370"/>
    </source>
</evidence>
<keyword evidence="12" id="KW-0479">Metal-binding</keyword>
<feature type="transmembrane region" description="Helical" evidence="26">
    <location>
        <begin position="380"/>
        <end position="403"/>
    </location>
</feature>
<dbReference type="PRINTS" id="PR01165">
    <property type="entry name" value="CYCOXIDASEI"/>
</dbReference>
<feature type="transmembrane region" description="Helical" evidence="26">
    <location>
        <begin position="591"/>
        <end position="613"/>
    </location>
</feature>
<evidence type="ECO:0000256" key="18">
    <source>
        <dbReference type="ARBA" id="ARBA00030075"/>
    </source>
</evidence>
<feature type="transmembrane region" description="Helical" evidence="26">
    <location>
        <begin position="491"/>
        <end position="518"/>
    </location>
</feature>
<evidence type="ECO:0000256" key="24">
    <source>
        <dbReference type="ARBA" id="ARBA00048190"/>
    </source>
</evidence>
<evidence type="ECO:0000256" key="2">
    <source>
        <dbReference type="ARBA" id="ARBA00001973"/>
    </source>
</evidence>
<keyword evidence="15" id="KW-0408">Iron</keyword>
<evidence type="ECO:0000259" key="27">
    <source>
        <dbReference type="PROSITE" id="PS50855"/>
    </source>
</evidence>
<evidence type="ECO:0000256" key="26">
    <source>
        <dbReference type="SAM" id="Phobius"/>
    </source>
</evidence>
<sequence length="682" mass="76338">MFGKLTWSAIPFDVPIVMGAVGFSLLGALIVLSLITYYGKWGYLWKEWITSVDHKKIGVMYVILALIMLLRGFADAIMMRTQQAVAFGPNHGYLPPEHYQQIFSAHGTIMILFMAMPFIVGLMNIVVPLQIGARDVAFPFMNSVSLWLTVISAGLIMVSLGIGDFSKAGWTGYPPLSGLNFSPDSGVDYWIWAIQLSGLGTLLTGINFTTTILRMRAPGMKLMRMPVFTWAILCTSILIILAFPVLTVTLALLSLDRYAGMHFFTSAMGGNMMLYANLFWVWGHPEVYIIILPAFGVFSEVVATMCGKRLFGYTTMVYATAAITVLSFTVWLHHFFTMGSTASVNAVFGIATMLIAIPTGVKIFNWLFTMYRGRVRFETPMLWTMSFLTTFTIGGMTGVMLAIPGADYVLHNSEFLVAHFHNVLIPGTLFGMFAGYSYWFPKAFGFALNEKWGKRAFWAWTVGFYVAFMPLYVLGFLGMPRRLDHYTNPAWHPWLVIAGIGAVLILFGIIFQAIQLFVSIRERDKTRDLTGDYWQNGRTLEWATASPAPFYNFAHTPVVHDLDAFMAMKEKGTAYERPTEYEDIHMPRNTAAGFIIGVFAFTLGFGFIWYIWWLVIASALGILGTLIARAMNDDVDYYVPAAEVRSIEEARAQQLAEAQRRQSGSSGDDRHSPIILVHQVQS</sequence>
<feature type="transmembrane region" description="Helical" evidence="26">
    <location>
        <begin position="16"/>
        <end position="38"/>
    </location>
</feature>
<evidence type="ECO:0000256" key="1">
    <source>
        <dbReference type="ARBA" id="ARBA00001970"/>
    </source>
</evidence>
<feature type="transmembrane region" description="Helical" evidence="26">
    <location>
        <begin position="227"/>
        <end position="253"/>
    </location>
</feature>
<dbReference type="InterPro" id="IPR014207">
    <property type="entry name" value="Cyt_c_ubiqinol_oxidase_su1"/>
</dbReference>
<keyword evidence="8" id="KW-1003">Cell membrane</keyword>
<evidence type="ECO:0000256" key="5">
    <source>
        <dbReference type="ARBA" id="ARBA00012941"/>
    </source>
</evidence>
<evidence type="ECO:0000256" key="3">
    <source>
        <dbReference type="ARBA" id="ARBA00004651"/>
    </source>
</evidence>
<protein>
    <recommendedName>
        <fullName evidence="6">Cytochrome bo(3) ubiquinol oxidase subunit 1</fullName>
        <ecNumber evidence="5">7.1.1.3</ecNumber>
    </recommendedName>
    <alternativeName>
        <fullName evidence="20">Cytochrome o ubiquinol oxidase subunit 1</fullName>
    </alternativeName>
    <alternativeName>
        <fullName evidence="18">Oxidase bo(3) subunit 1</fullName>
    </alternativeName>
    <alternativeName>
        <fullName evidence="21">Ubiquinol oxidase polypeptide I</fullName>
    </alternativeName>
    <alternativeName>
        <fullName evidence="19">Ubiquinol oxidase subunit 1</fullName>
    </alternativeName>
</protein>
<evidence type="ECO:0000256" key="12">
    <source>
        <dbReference type="ARBA" id="ARBA00022723"/>
    </source>
</evidence>
<evidence type="ECO:0000256" key="19">
    <source>
        <dbReference type="ARBA" id="ARBA00031883"/>
    </source>
</evidence>
<evidence type="ECO:0000256" key="21">
    <source>
        <dbReference type="ARBA" id="ARBA00032435"/>
    </source>
</evidence>
<keyword evidence="9 25" id="KW-0349">Heme</keyword>
<dbReference type="InterPro" id="IPR023616">
    <property type="entry name" value="Cyt_c_oxase-like_su1_dom"/>
</dbReference>
<evidence type="ECO:0000256" key="17">
    <source>
        <dbReference type="ARBA" id="ARBA00023136"/>
    </source>
</evidence>
<dbReference type="EC" id="7.1.1.3" evidence="5"/>
<feature type="transmembrane region" description="Helical" evidence="26">
    <location>
        <begin position="144"/>
        <end position="163"/>
    </location>
</feature>
<dbReference type="EMBL" id="CP019434">
    <property type="protein sequence ID" value="APZ43332.1"/>
    <property type="molecule type" value="Genomic_DNA"/>
</dbReference>
<feature type="transmembrane region" description="Helical" evidence="26">
    <location>
        <begin position="273"/>
        <end position="298"/>
    </location>
</feature>
<comment type="cofactor">
    <cofactor evidence="1">
        <name>heme b</name>
        <dbReference type="ChEBI" id="CHEBI:60344"/>
    </cofactor>
</comment>
<comment type="catalytic activity">
    <reaction evidence="24">
        <text>2 a ubiquinol + O2 + n H(+)(in) = 2 a ubiquinone + 2 H2O + n H(+)(out)</text>
        <dbReference type="Rhea" id="RHEA:30251"/>
        <dbReference type="Rhea" id="RHEA-COMP:9565"/>
        <dbReference type="Rhea" id="RHEA-COMP:9566"/>
        <dbReference type="ChEBI" id="CHEBI:15377"/>
        <dbReference type="ChEBI" id="CHEBI:15378"/>
        <dbReference type="ChEBI" id="CHEBI:15379"/>
        <dbReference type="ChEBI" id="CHEBI:16389"/>
        <dbReference type="ChEBI" id="CHEBI:17976"/>
        <dbReference type="EC" id="7.1.1.3"/>
    </reaction>
</comment>
<feature type="transmembrane region" description="Helical" evidence="26">
    <location>
        <begin position="457"/>
        <end position="479"/>
    </location>
</feature>
<reference evidence="28 29" key="1">
    <citation type="submission" date="2017-01" db="EMBL/GenBank/DDBJ databases">
        <title>Draft sequence of Acidihalobacter ferrooxidans strain DSM 14175 (strain V8).</title>
        <authorList>
            <person name="Khaleque H.N."/>
            <person name="Ramsay J.P."/>
            <person name="Murphy R.J.T."/>
            <person name="Kaksonen A.H."/>
            <person name="Boxall N.J."/>
            <person name="Watkin E.L.J."/>
        </authorList>
    </citation>
    <scope>NUCLEOTIDE SEQUENCE [LARGE SCALE GENOMIC DNA]</scope>
    <source>
        <strain evidence="28 29">V8</strain>
    </source>
</reference>
<dbReference type="NCBIfam" id="TIGR02843">
    <property type="entry name" value="CyoB"/>
    <property type="match status" value="1"/>
</dbReference>
<evidence type="ECO:0000256" key="10">
    <source>
        <dbReference type="ARBA" id="ARBA00022660"/>
    </source>
</evidence>
<dbReference type="GO" id="GO:0009060">
    <property type="term" value="P:aerobic respiration"/>
    <property type="evidence" value="ECO:0007669"/>
    <property type="project" value="InterPro"/>
</dbReference>
<comment type="cofactor">
    <cofactor evidence="22">
        <name>Fe(II)-heme o</name>
        <dbReference type="ChEBI" id="CHEBI:60530"/>
    </cofactor>
</comment>
<feature type="transmembrane region" description="Helical" evidence="26">
    <location>
        <begin position="346"/>
        <end position="368"/>
    </location>
</feature>
<proteinExistence type="inferred from homology"/>
<comment type="subcellular location">
    <subcellularLocation>
        <location evidence="3">Cell membrane</location>
        <topology evidence="3">Multi-pass membrane protein</topology>
    </subcellularLocation>
</comment>
<evidence type="ECO:0000256" key="14">
    <source>
        <dbReference type="ARBA" id="ARBA00022989"/>
    </source>
</evidence>
<keyword evidence="13 25" id="KW-0249">Electron transport</keyword>
<feature type="domain" description="Cytochrome oxidase subunit I profile" evidence="27">
    <location>
        <begin position="39"/>
        <end position="560"/>
    </location>
</feature>
<evidence type="ECO:0000256" key="20">
    <source>
        <dbReference type="ARBA" id="ARBA00032190"/>
    </source>
</evidence>
<keyword evidence="10 25" id="KW-0679">Respiratory chain</keyword>
<dbReference type="OrthoDB" id="9803294at2"/>
<evidence type="ECO:0000313" key="28">
    <source>
        <dbReference type="EMBL" id="APZ43332.1"/>
    </source>
</evidence>
<comment type="subunit">
    <text evidence="23">The cytochrome bo(3) ubiquinol oxidase complex is a heterooctamer of two A chains, two B chains, two C chains and two D chains.</text>
</comment>
<dbReference type="InterPro" id="IPR036927">
    <property type="entry name" value="Cyt_c_oxase-like_su1_sf"/>
</dbReference>
<dbReference type="GO" id="GO:0020037">
    <property type="term" value="F:heme binding"/>
    <property type="evidence" value="ECO:0007669"/>
    <property type="project" value="InterPro"/>
</dbReference>
<evidence type="ECO:0000256" key="11">
    <source>
        <dbReference type="ARBA" id="ARBA00022692"/>
    </source>
</evidence>
<dbReference type="InterPro" id="IPR000883">
    <property type="entry name" value="Cyt_C_Oxase_1"/>
</dbReference>
<dbReference type="GO" id="GO:0005886">
    <property type="term" value="C:plasma membrane"/>
    <property type="evidence" value="ECO:0007669"/>
    <property type="project" value="UniProtKB-SubCell"/>
</dbReference>
<organism evidence="28 29">
    <name type="scientific">Acidihalobacter ferrooxydans</name>
    <dbReference type="NCBI Taxonomy" id="1765967"/>
    <lineage>
        <taxon>Bacteria</taxon>
        <taxon>Pseudomonadati</taxon>
        <taxon>Pseudomonadota</taxon>
        <taxon>Gammaproteobacteria</taxon>
        <taxon>Chromatiales</taxon>
        <taxon>Ectothiorhodospiraceae</taxon>
        <taxon>Acidihalobacter</taxon>
    </lineage>
</organism>
<feature type="transmembrane region" description="Helical" evidence="26">
    <location>
        <begin position="189"/>
        <end position="215"/>
    </location>
</feature>
<dbReference type="GO" id="GO:0004129">
    <property type="term" value="F:cytochrome-c oxidase activity"/>
    <property type="evidence" value="ECO:0007669"/>
    <property type="project" value="InterPro"/>
</dbReference>